<name>A0A0M5IMI7_9BACT</name>
<dbReference type="KEGG" id="des:DSOUD_0009"/>
<dbReference type="AlphaFoldDB" id="A0A0M5IMI7"/>
<reference evidence="2 3" key="1">
    <citation type="submission" date="2015-07" db="EMBL/GenBank/DDBJ databases">
        <title>Isolation and Genomic Characterization of a Novel Halophilic Metal-Reducing Deltaproteobacterium from the Deep Subsurface.</title>
        <authorList>
            <person name="Badalamenti J.P."/>
            <person name="Summers Z.M."/>
            <person name="Gralnick J.A."/>
            <person name="Bond D.R."/>
        </authorList>
    </citation>
    <scope>NUCLEOTIDE SEQUENCE [LARGE SCALE GENOMIC DNA]</scope>
    <source>
        <strain evidence="2 3">WTL</strain>
    </source>
</reference>
<keyword evidence="2" id="KW-0269">Exonuclease</keyword>
<proteinExistence type="predicted"/>
<dbReference type="STRING" id="1603606.DSOUD_0009"/>
<dbReference type="Gene3D" id="3.60.10.10">
    <property type="entry name" value="Endonuclease/exonuclease/phosphatase"/>
    <property type="match status" value="1"/>
</dbReference>
<feature type="domain" description="Endonuclease/exonuclease/phosphatase" evidence="1">
    <location>
        <begin position="11"/>
        <end position="214"/>
    </location>
</feature>
<dbReference type="SUPFAM" id="SSF56219">
    <property type="entry name" value="DNase I-like"/>
    <property type="match status" value="1"/>
</dbReference>
<keyword evidence="2" id="KW-0378">Hydrolase</keyword>
<dbReference type="GO" id="GO:0004519">
    <property type="term" value="F:endonuclease activity"/>
    <property type="evidence" value="ECO:0007669"/>
    <property type="project" value="UniProtKB-KW"/>
</dbReference>
<sequence>MRGQVKTIRVMTYNVHHCLGSDGRFDAGRVVQVIDQGGADIIALQDLQSATEKGTLAHFGRALGMNSYAGSPDSPLGFLSQLSLQGVQEYPLGAGGICLRGDTCIGGKRLHLFNVRLGSTDRGRQIASLLGPELLGSRSVSCPTLVLGDFSDLWWGAGNLNLALSLEKVGRPLWSATYPARFPLAARDRIYLRGGLRVLDYRVLRHRLARQGSTHLPFLVTVQVVDPRTHLKVEKLHRNRMETAPG</sequence>
<evidence type="ECO:0000259" key="1">
    <source>
        <dbReference type="Pfam" id="PF03372"/>
    </source>
</evidence>
<evidence type="ECO:0000313" key="2">
    <source>
        <dbReference type="EMBL" id="ALC14811.1"/>
    </source>
</evidence>
<dbReference type="Pfam" id="PF03372">
    <property type="entry name" value="Exo_endo_phos"/>
    <property type="match status" value="1"/>
</dbReference>
<dbReference type="PATRIC" id="fig|1603606.3.peg.10"/>
<keyword evidence="2" id="KW-0540">Nuclease</keyword>
<accession>A0A0M5IMI7</accession>
<dbReference type="InterPro" id="IPR036691">
    <property type="entry name" value="Endo/exonu/phosph_ase_sf"/>
</dbReference>
<keyword evidence="2" id="KW-0255">Endonuclease</keyword>
<protein>
    <submittedName>
        <fullName evidence="2">Metal-dependent hydrolase, endonuclease/exonuclease/phosphatase family</fullName>
    </submittedName>
</protein>
<dbReference type="EMBL" id="CP010802">
    <property type="protein sequence ID" value="ALC14811.1"/>
    <property type="molecule type" value="Genomic_DNA"/>
</dbReference>
<keyword evidence="3" id="KW-1185">Reference proteome</keyword>
<organism evidence="2 3">
    <name type="scientific">Desulfuromonas soudanensis</name>
    <dbReference type="NCBI Taxonomy" id="1603606"/>
    <lineage>
        <taxon>Bacteria</taxon>
        <taxon>Pseudomonadati</taxon>
        <taxon>Thermodesulfobacteriota</taxon>
        <taxon>Desulfuromonadia</taxon>
        <taxon>Desulfuromonadales</taxon>
        <taxon>Desulfuromonadaceae</taxon>
        <taxon>Desulfuromonas</taxon>
    </lineage>
</organism>
<gene>
    <name evidence="2" type="ORF">DSOUD_0009</name>
</gene>
<evidence type="ECO:0000313" key="3">
    <source>
        <dbReference type="Proteomes" id="UP000057158"/>
    </source>
</evidence>
<dbReference type="Proteomes" id="UP000057158">
    <property type="component" value="Chromosome"/>
</dbReference>
<dbReference type="InterPro" id="IPR005135">
    <property type="entry name" value="Endo/exonuclease/phosphatase"/>
</dbReference>
<dbReference type="GO" id="GO:0004527">
    <property type="term" value="F:exonuclease activity"/>
    <property type="evidence" value="ECO:0007669"/>
    <property type="project" value="UniProtKB-KW"/>
</dbReference>